<feature type="region of interest" description="Disordered" evidence="1">
    <location>
        <begin position="1"/>
        <end position="74"/>
    </location>
</feature>
<reference evidence="2" key="3">
    <citation type="submission" date="2025-09" db="UniProtKB">
        <authorList>
            <consortium name="Ensembl"/>
        </authorList>
    </citation>
    <scope>IDENTIFICATION</scope>
</reference>
<organism evidence="2 3">
    <name type="scientific">Macaca fascicularis</name>
    <name type="common">Crab-eating macaque</name>
    <name type="synonym">Cynomolgus monkey</name>
    <dbReference type="NCBI Taxonomy" id="9541"/>
    <lineage>
        <taxon>Eukaryota</taxon>
        <taxon>Metazoa</taxon>
        <taxon>Chordata</taxon>
        <taxon>Craniata</taxon>
        <taxon>Vertebrata</taxon>
        <taxon>Euteleostomi</taxon>
        <taxon>Mammalia</taxon>
        <taxon>Eutheria</taxon>
        <taxon>Euarchontoglires</taxon>
        <taxon>Primates</taxon>
        <taxon>Haplorrhini</taxon>
        <taxon>Catarrhini</taxon>
        <taxon>Cercopithecidae</taxon>
        <taxon>Cercopithecinae</taxon>
        <taxon>Macaca</taxon>
    </lineage>
</organism>
<reference evidence="2" key="2">
    <citation type="submission" date="2025-08" db="UniProtKB">
        <authorList>
            <consortium name="Ensembl"/>
        </authorList>
    </citation>
    <scope>IDENTIFICATION</scope>
</reference>
<evidence type="ECO:0000256" key="1">
    <source>
        <dbReference type="SAM" id="MobiDB-lite"/>
    </source>
</evidence>
<evidence type="ECO:0000313" key="2">
    <source>
        <dbReference type="Ensembl" id="ENSMFAP00000062238.1"/>
    </source>
</evidence>
<feature type="region of interest" description="Disordered" evidence="1">
    <location>
        <begin position="88"/>
        <end position="113"/>
    </location>
</feature>
<protein>
    <submittedName>
        <fullName evidence="2">Uncharacterized protein</fullName>
    </submittedName>
</protein>
<feature type="compositionally biased region" description="Basic and acidic residues" evidence="1">
    <location>
        <begin position="94"/>
        <end position="105"/>
    </location>
</feature>
<reference evidence="2 3" key="1">
    <citation type="submission" date="2013-03" db="EMBL/GenBank/DDBJ databases">
        <authorList>
            <person name="Warren W."/>
            <person name="Wilson R.K."/>
        </authorList>
    </citation>
    <scope>NUCLEOTIDE SEQUENCE</scope>
</reference>
<feature type="compositionally biased region" description="Basic and acidic residues" evidence="1">
    <location>
        <begin position="1"/>
        <end position="17"/>
    </location>
</feature>
<name>A0A7N9DAW0_MACFA</name>
<dbReference type="AlphaFoldDB" id="A0A7N9DAW0"/>
<keyword evidence="3" id="KW-1185">Reference proteome</keyword>
<dbReference type="Ensembl" id="ENSMFAT00000091249.1">
    <property type="protein sequence ID" value="ENSMFAP00000062238.1"/>
    <property type="gene ID" value="ENSMFAG00000052929.1"/>
</dbReference>
<dbReference type="Proteomes" id="UP000233100">
    <property type="component" value="Chromosome 6"/>
</dbReference>
<sequence length="136" mass="14596">MKHMEHLCRGREAELKGGRAPASTCGEPGPLASLRLANPSLELGKPRSEVKAPSGLSGLHSRSSPAPSESVEPQAWVRVERDAALARDCPGAPKTREQSPGEKPLKFPGAGNLQDPVLQRNLDFILRAVENPCKVF</sequence>
<accession>A0A7N9DAW0</accession>
<proteinExistence type="predicted"/>
<evidence type="ECO:0000313" key="3">
    <source>
        <dbReference type="Proteomes" id="UP000233100"/>
    </source>
</evidence>
<dbReference type="GeneTree" id="ENSGT00910000148764"/>